<organism evidence="1">
    <name type="scientific">hydrocarbon metagenome</name>
    <dbReference type="NCBI Taxonomy" id="938273"/>
    <lineage>
        <taxon>unclassified sequences</taxon>
        <taxon>metagenomes</taxon>
        <taxon>ecological metagenomes</taxon>
    </lineage>
</organism>
<sequence>MQSSDIKPQVKGQSDKYSWNLYRLFRMAERDIKKYGDLIQFRILWDTRSHLDSSYEPFALNQSVLPGQCYFAKVYPYNQGWVGRKLLEVMCMASFGKIELYVYSIQEEYGRYIDITEWFWEEYRKSGRCIFDREHSGFWMGDETRFTTINKNSRRCNWCGQHHKRTVEKEVTIKRIAKWA</sequence>
<evidence type="ECO:0000313" key="1">
    <source>
        <dbReference type="EMBL" id="KUG03140.1"/>
    </source>
</evidence>
<gene>
    <name evidence="1" type="ORF">ASZ90_019480</name>
</gene>
<protein>
    <submittedName>
        <fullName evidence="1">Uncharacterized protein</fullName>
    </submittedName>
</protein>
<name>A0A0W8E3G2_9ZZZZ</name>
<dbReference type="EMBL" id="LNQE01001892">
    <property type="protein sequence ID" value="KUG03140.1"/>
    <property type="molecule type" value="Genomic_DNA"/>
</dbReference>
<dbReference type="AlphaFoldDB" id="A0A0W8E3G2"/>
<reference evidence="1" key="1">
    <citation type="journal article" date="2015" name="Proc. Natl. Acad. Sci. U.S.A.">
        <title>Networks of energetic and metabolic interactions define dynamics in microbial communities.</title>
        <authorList>
            <person name="Embree M."/>
            <person name="Liu J.K."/>
            <person name="Al-Bassam M.M."/>
            <person name="Zengler K."/>
        </authorList>
    </citation>
    <scope>NUCLEOTIDE SEQUENCE</scope>
</reference>
<comment type="caution">
    <text evidence="1">The sequence shown here is derived from an EMBL/GenBank/DDBJ whole genome shotgun (WGS) entry which is preliminary data.</text>
</comment>
<proteinExistence type="predicted"/>
<accession>A0A0W8E3G2</accession>